<dbReference type="InterPro" id="IPR000760">
    <property type="entry name" value="Inositol_monophosphatase-like"/>
</dbReference>
<dbReference type="Pfam" id="PF00459">
    <property type="entry name" value="Inositol_P"/>
    <property type="match status" value="1"/>
</dbReference>
<dbReference type="SUPFAM" id="SSF56655">
    <property type="entry name" value="Carbohydrate phosphatase"/>
    <property type="match status" value="1"/>
</dbReference>
<organism evidence="1 2">
    <name type="scientific">Arthrobacter citreus</name>
    <dbReference type="NCBI Taxonomy" id="1670"/>
    <lineage>
        <taxon>Bacteria</taxon>
        <taxon>Bacillati</taxon>
        <taxon>Actinomycetota</taxon>
        <taxon>Actinomycetes</taxon>
        <taxon>Micrococcales</taxon>
        <taxon>Micrococcaceae</taxon>
        <taxon>Arthrobacter</taxon>
    </lineage>
</organism>
<dbReference type="Gene3D" id="3.40.190.80">
    <property type="match status" value="1"/>
</dbReference>
<name>A0ABZ2ZSG6_9MICC</name>
<evidence type="ECO:0000313" key="2">
    <source>
        <dbReference type="Proteomes" id="UP001448858"/>
    </source>
</evidence>
<dbReference type="CDD" id="cd01637">
    <property type="entry name" value="IMPase_like"/>
    <property type="match status" value="1"/>
</dbReference>
<reference evidence="1 2" key="1">
    <citation type="submission" date="2024-04" db="EMBL/GenBank/DDBJ databases">
        <title>Arthrobacter sp. from Plains bison fecal sample.</title>
        <authorList>
            <person name="Ruzzini A."/>
        </authorList>
    </citation>
    <scope>NUCLEOTIDE SEQUENCE [LARGE SCALE GENOMIC DNA]</scope>
    <source>
        <strain evidence="1 2">EINP1</strain>
    </source>
</reference>
<evidence type="ECO:0000313" key="1">
    <source>
        <dbReference type="EMBL" id="WZP15109.1"/>
    </source>
</evidence>
<protein>
    <submittedName>
        <fullName evidence="1">Inositol monophosphatase family protein</fullName>
    </submittedName>
</protein>
<keyword evidence="2" id="KW-1185">Reference proteome</keyword>
<dbReference type="PANTHER" id="PTHR20854">
    <property type="entry name" value="INOSITOL MONOPHOSPHATASE"/>
    <property type="match status" value="1"/>
</dbReference>
<dbReference type="PRINTS" id="PR00377">
    <property type="entry name" value="IMPHPHTASES"/>
</dbReference>
<proteinExistence type="predicted"/>
<accession>A0ABZ2ZSG6</accession>
<sequence length="266" mass="28095">MSVKATDDDFSLAAELVRDAGALALRMRSQGLTATSKTTVSDVVTAADHAAEKLVVDRLRRLRPHDGIVGEEGASVTGTSGRSWVIDPVDGTYNFFAGSTYWCSALALKADEPESLNGDPEVLLGAIYQPQEDRLWLGGEDHPATLNGAPLPRLDDAPLDRLSAGTYLHPTWLLRPEVAGPWTAAAARTATIRMLGSGSCDLGGVASGRLGAWFQHSCPEWDWLPGKAIVRAAGGSTAVTVVHGYRWHIAGTPSAVREISGALASV</sequence>
<dbReference type="Proteomes" id="UP001448858">
    <property type="component" value="Chromosome"/>
</dbReference>
<dbReference type="EMBL" id="CP151657">
    <property type="protein sequence ID" value="WZP15109.1"/>
    <property type="molecule type" value="Genomic_DNA"/>
</dbReference>
<dbReference type="Gene3D" id="3.30.540.10">
    <property type="entry name" value="Fructose-1,6-Bisphosphatase, subunit A, domain 1"/>
    <property type="match status" value="1"/>
</dbReference>
<dbReference type="RefSeq" id="WP_342022776.1">
    <property type="nucleotide sequence ID" value="NZ_CP151657.1"/>
</dbReference>
<gene>
    <name evidence="1" type="ORF">AAE021_13085</name>
</gene>
<dbReference type="PANTHER" id="PTHR20854:SF4">
    <property type="entry name" value="INOSITOL-1-MONOPHOSPHATASE-RELATED"/>
    <property type="match status" value="1"/>
</dbReference>